<dbReference type="Proteomes" id="UP000887159">
    <property type="component" value="Unassembled WGS sequence"/>
</dbReference>
<gene>
    <name evidence="3" type="ORF">TNCV_2566961</name>
</gene>
<dbReference type="AlphaFoldDB" id="A0A8X6WM15"/>
<feature type="region of interest" description="Disordered" evidence="1">
    <location>
        <begin position="70"/>
        <end position="94"/>
    </location>
</feature>
<reference evidence="3" key="1">
    <citation type="submission" date="2020-08" db="EMBL/GenBank/DDBJ databases">
        <title>Multicomponent nature underlies the extraordinary mechanical properties of spider dragline silk.</title>
        <authorList>
            <person name="Kono N."/>
            <person name="Nakamura H."/>
            <person name="Mori M."/>
            <person name="Yoshida Y."/>
            <person name="Ohtoshi R."/>
            <person name="Malay A.D."/>
            <person name="Moran D.A.P."/>
            <person name="Tomita M."/>
            <person name="Numata K."/>
            <person name="Arakawa K."/>
        </authorList>
    </citation>
    <scope>NUCLEOTIDE SEQUENCE</scope>
</reference>
<name>A0A8X6WM15_TRICX</name>
<keyword evidence="4" id="KW-1185">Reference proteome</keyword>
<evidence type="ECO:0000313" key="4">
    <source>
        <dbReference type="Proteomes" id="UP000887159"/>
    </source>
</evidence>
<organism evidence="3 4">
    <name type="scientific">Trichonephila clavipes</name>
    <name type="common">Golden silk orbweaver</name>
    <name type="synonym">Nephila clavipes</name>
    <dbReference type="NCBI Taxonomy" id="2585209"/>
    <lineage>
        <taxon>Eukaryota</taxon>
        <taxon>Metazoa</taxon>
        <taxon>Ecdysozoa</taxon>
        <taxon>Arthropoda</taxon>
        <taxon>Chelicerata</taxon>
        <taxon>Arachnida</taxon>
        <taxon>Araneae</taxon>
        <taxon>Araneomorphae</taxon>
        <taxon>Entelegynae</taxon>
        <taxon>Araneoidea</taxon>
        <taxon>Nephilidae</taxon>
        <taxon>Trichonephila</taxon>
    </lineage>
</organism>
<evidence type="ECO:0000259" key="2">
    <source>
        <dbReference type="Pfam" id="PF17906"/>
    </source>
</evidence>
<evidence type="ECO:0000256" key="1">
    <source>
        <dbReference type="SAM" id="MobiDB-lite"/>
    </source>
</evidence>
<comment type="caution">
    <text evidence="3">The sequence shown here is derived from an EMBL/GenBank/DDBJ whole genome shotgun (WGS) entry which is preliminary data.</text>
</comment>
<sequence length="94" mass="10373">MSAYVPNSRHLRKVLIFCFNMKKSAAEAHRMLSNTYVKQPALQAMTKTRALSALINSERVLSTRVFKSGEGTSKSSYAEGGLTCPGRKFTPTDT</sequence>
<accession>A0A8X6WM15</accession>
<dbReference type="InterPro" id="IPR041426">
    <property type="entry name" value="Mos1_HTH"/>
</dbReference>
<dbReference type="EMBL" id="BMAU01021438">
    <property type="protein sequence ID" value="GFY36734.1"/>
    <property type="molecule type" value="Genomic_DNA"/>
</dbReference>
<protein>
    <recommendedName>
        <fullName evidence="2">Mos1 transposase HTH domain-containing protein</fullName>
    </recommendedName>
</protein>
<feature type="domain" description="Mos1 transposase HTH" evidence="2">
    <location>
        <begin position="9"/>
        <end position="37"/>
    </location>
</feature>
<dbReference type="Pfam" id="PF17906">
    <property type="entry name" value="HTH_48"/>
    <property type="match status" value="1"/>
</dbReference>
<dbReference type="Gene3D" id="1.10.10.1450">
    <property type="match status" value="1"/>
</dbReference>
<evidence type="ECO:0000313" key="3">
    <source>
        <dbReference type="EMBL" id="GFY36734.1"/>
    </source>
</evidence>
<proteinExistence type="predicted"/>